<keyword evidence="2" id="KW-1185">Reference proteome</keyword>
<protein>
    <recommendedName>
        <fullName evidence="3">Flagellar protein FliL</fullName>
    </recommendedName>
</protein>
<dbReference type="EMBL" id="CP102480">
    <property type="protein sequence ID" value="UUX50225.1"/>
    <property type="molecule type" value="Genomic_DNA"/>
</dbReference>
<evidence type="ECO:0000313" key="2">
    <source>
        <dbReference type="Proteomes" id="UP001060336"/>
    </source>
</evidence>
<reference evidence="1" key="1">
    <citation type="submission" date="2022-08" db="EMBL/GenBank/DDBJ databases">
        <title>Nisaea acidiphila sp. nov., isolated from a marine algal debris and emended description of the genus Nisaea Urios et al. 2008.</title>
        <authorList>
            <person name="Kwon K."/>
        </authorList>
    </citation>
    <scope>NUCLEOTIDE SEQUENCE</scope>
    <source>
        <strain evidence="1">MEBiC11861</strain>
    </source>
</reference>
<name>A0A9J7AUT7_9PROT</name>
<organism evidence="1 2">
    <name type="scientific">Nisaea acidiphila</name>
    <dbReference type="NCBI Taxonomy" id="1862145"/>
    <lineage>
        <taxon>Bacteria</taxon>
        <taxon>Pseudomonadati</taxon>
        <taxon>Pseudomonadota</taxon>
        <taxon>Alphaproteobacteria</taxon>
        <taxon>Rhodospirillales</taxon>
        <taxon>Thalassobaculaceae</taxon>
        <taxon>Nisaea</taxon>
    </lineage>
</organism>
<gene>
    <name evidence="1" type="ORF">NUH88_00695</name>
</gene>
<dbReference type="Proteomes" id="UP001060336">
    <property type="component" value="Chromosome"/>
</dbReference>
<sequence>MKIVIILVILIALAGGGVFGVSMFAPGLLPPMVLEMLGQEVPPEEEKAVKERPSVTQLVDLEPLSIPIFKDGQVDRFLVLHIFIEVEPGPNFELVNRDKVRIIDAYLKYVHALSSLDIKPGIKDLAFLKQRLLAKTEEIVGEGVIVDLLFQNVFERPLQG</sequence>
<accession>A0A9J7AUT7</accession>
<dbReference type="RefSeq" id="WP_257769335.1">
    <property type="nucleotide sequence ID" value="NZ_CP102480.1"/>
</dbReference>
<dbReference type="KEGG" id="naci:NUH88_00695"/>
<proteinExistence type="predicted"/>
<evidence type="ECO:0008006" key="3">
    <source>
        <dbReference type="Google" id="ProtNLM"/>
    </source>
</evidence>
<dbReference type="AlphaFoldDB" id="A0A9J7AUT7"/>
<evidence type="ECO:0000313" key="1">
    <source>
        <dbReference type="EMBL" id="UUX50225.1"/>
    </source>
</evidence>